<dbReference type="InterPro" id="IPR050584">
    <property type="entry name" value="Cholesterol_7-desaturase"/>
</dbReference>
<evidence type="ECO:0000256" key="4">
    <source>
        <dbReference type="ARBA" id="ARBA00023004"/>
    </source>
</evidence>
<feature type="domain" description="Rieske" evidence="6">
    <location>
        <begin position="27"/>
        <end position="133"/>
    </location>
</feature>
<evidence type="ECO:0000256" key="3">
    <source>
        <dbReference type="ARBA" id="ARBA00023002"/>
    </source>
</evidence>
<dbReference type="Pfam" id="PF19301">
    <property type="entry name" value="LigXa_C"/>
    <property type="match status" value="1"/>
</dbReference>
<dbReference type="Proteomes" id="UP000016368">
    <property type="component" value="Unassembled WGS sequence"/>
</dbReference>
<dbReference type="InterPro" id="IPR045623">
    <property type="entry name" value="LigXa_C"/>
</dbReference>
<accession>F3KQM1</accession>
<dbReference type="SUPFAM" id="SSF55961">
    <property type="entry name" value="Bet v1-like"/>
    <property type="match status" value="1"/>
</dbReference>
<evidence type="ECO:0000313" key="8">
    <source>
        <dbReference type="Proteomes" id="UP000016368"/>
    </source>
</evidence>
<evidence type="ECO:0000313" key="7">
    <source>
        <dbReference type="EMBL" id="EGI77895.1"/>
    </source>
</evidence>
<organism evidence="7 8">
    <name type="scientific">Hylemonella gracilis ATCC 19624</name>
    <dbReference type="NCBI Taxonomy" id="887062"/>
    <lineage>
        <taxon>Bacteria</taxon>
        <taxon>Pseudomonadati</taxon>
        <taxon>Pseudomonadota</taxon>
        <taxon>Betaproteobacteria</taxon>
        <taxon>Burkholderiales</taxon>
        <taxon>Comamonadaceae</taxon>
        <taxon>Hylemonella</taxon>
    </lineage>
</organism>
<evidence type="ECO:0000256" key="1">
    <source>
        <dbReference type="ARBA" id="ARBA00022714"/>
    </source>
</evidence>
<dbReference type="PANTHER" id="PTHR21266">
    <property type="entry name" value="IRON-SULFUR DOMAIN CONTAINING PROTEIN"/>
    <property type="match status" value="1"/>
</dbReference>
<dbReference type="eggNOG" id="COG4638">
    <property type="taxonomic scope" value="Bacteria"/>
</dbReference>
<dbReference type="EMBL" id="AEGR01000040">
    <property type="protein sequence ID" value="EGI77895.1"/>
    <property type="molecule type" value="Genomic_DNA"/>
</dbReference>
<dbReference type="PANTHER" id="PTHR21266:SF59">
    <property type="entry name" value="BLR4922 PROTEIN"/>
    <property type="match status" value="1"/>
</dbReference>
<dbReference type="Pfam" id="PF00355">
    <property type="entry name" value="Rieske"/>
    <property type="match status" value="1"/>
</dbReference>
<dbReference type="PROSITE" id="PS51296">
    <property type="entry name" value="RIESKE"/>
    <property type="match status" value="1"/>
</dbReference>
<dbReference type="Gene3D" id="3.90.380.10">
    <property type="entry name" value="Naphthalene 1,2-dioxygenase Alpha Subunit, Chain A, domain 1"/>
    <property type="match status" value="1"/>
</dbReference>
<sequence length="440" mass="49220">MISAEQNDFMTQVGAGTPAGTLLRRYWQPVALSEELKGPRPLKPVQLMGQHFVLFRDESGRLGLLDRDCPHRGADLAYGRLEDGGLRCAFHGWLFDATGQCRETPAEPVGSKLCTRIRQGAYPVVEKSGVIFAYLGEGEPPAFPEFDCFVAPDSHTFAFKGLWECNWLQALEVGMDPAHASFLHRFYEDEDTAESYGKQFRGASADSDLAITKVLREYDRPDIHVQAAPFGMRLTTLRKLTEAQTHVRVTNVVFPQAFVIPMSTEMTISQWHVPVDDHRCYWYAIFTSFTKPVDKQQMRAQRLETIELPDYISRKNKRNEYGYSAEEQATKTYTGMGMDINVHDQWACESMGSIQDRTREHLGTTDKGIVAYRRLLVQAIEAAQAGAPVPVRPDAAQASALTGPPSIDGVASVDAVDGYCEQADRARRLNCDWASARLKD</sequence>
<evidence type="ECO:0000259" key="6">
    <source>
        <dbReference type="PROSITE" id="PS51296"/>
    </source>
</evidence>
<dbReference type="SUPFAM" id="SSF50022">
    <property type="entry name" value="ISP domain"/>
    <property type="match status" value="1"/>
</dbReference>
<dbReference type="OrthoDB" id="9790995at2"/>
<dbReference type="GO" id="GO:0051537">
    <property type="term" value="F:2 iron, 2 sulfur cluster binding"/>
    <property type="evidence" value="ECO:0007669"/>
    <property type="project" value="UniProtKB-KW"/>
</dbReference>
<comment type="caution">
    <text evidence="7">The sequence shown here is derived from an EMBL/GenBank/DDBJ whole genome shotgun (WGS) entry which is preliminary data.</text>
</comment>
<name>F3KQM1_9BURK</name>
<dbReference type="CDD" id="cd03479">
    <property type="entry name" value="Rieske_RO_Alpha_PhDO_like"/>
    <property type="match status" value="1"/>
</dbReference>
<evidence type="ECO:0000256" key="5">
    <source>
        <dbReference type="ARBA" id="ARBA00023014"/>
    </source>
</evidence>
<dbReference type="AlphaFoldDB" id="F3KQM1"/>
<keyword evidence="8" id="KW-1185">Reference proteome</keyword>
<dbReference type="CDD" id="cd08878">
    <property type="entry name" value="RHO_alpha_C_DMO-like"/>
    <property type="match status" value="1"/>
</dbReference>
<reference evidence="7 8" key="1">
    <citation type="journal article" date="2011" name="EMBO J.">
        <title>Structural diversity of bacterial flagellar motors.</title>
        <authorList>
            <person name="Chen S."/>
            <person name="Beeby M."/>
            <person name="Murphy G.E."/>
            <person name="Leadbetter J.R."/>
            <person name="Hendrixson D.R."/>
            <person name="Briegel A."/>
            <person name="Li Z."/>
            <person name="Shi J."/>
            <person name="Tocheva E.I."/>
            <person name="Muller A."/>
            <person name="Dobro M.J."/>
            <person name="Jensen G.J."/>
        </authorList>
    </citation>
    <scope>NUCLEOTIDE SEQUENCE [LARGE SCALE GENOMIC DNA]</scope>
    <source>
        <strain evidence="7 8">ATCC 19624</strain>
    </source>
</reference>
<dbReference type="RefSeq" id="WP_006296721.1">
    <property type="nucleotide sequence ID" value="NZ_AEGR01000040.1"/>
</dbReference>
<proteinExistence type="predicted"/>
<dbReference type="Gene3D" id="2.102.10.10">
    <property type="entry name" value="Rieske [2Fe-2S] iron-sulphur domain"/>
    <property type="match status" value="1"/>
</dbReference>
<keyword evidence="5" id="KW-0411">Iron-sulfur</keyword>
<keyword evidence="3" id="KW-0560">Oxidoreductase</keyword>
<gene>
    <name evidence="7" type="ORF">HGR_03722</name>
</gene>
<dbReference type="GO" id="GO:0016491">
    <property type="term" value="F:oxidoreductase activity"/>
    <property type="evidence" value="ECO:0007669"/>
    <property type="project" value="UniProtKB-KW"/>
</dbReference>
<keyword evidence="1" id="KW-0001">2Fe-2S</keyword>
<dbReference type="STRING" id="887062.HGR_03722"/>
<evidence type="ECO:0000256" key="2">
    <source>
        <dbReference type="ARBA" id="ARBA00022723"/>
    </source>
</evidence>
<dbReference type="InterPro" id="IPR017941">
    <property type="entry name" value="Rieske_2Fe-2S"/>
</dbReference>
<keyword evidence="4" id="KW-0408">Iron</keyword>
<protein>
    <submittedName>
        <fullName evidence="7">Rieske (2Fe-2S) region</fullName>
    </submittedName>
</protein>
<dbReference type="InterPro" id="IPR036922">
    <property type="entry name" value="Rieske_2Fe-2S_sf"/>
</dbReference>
<dbReference type="GO" id="GO:0046872">
    <property type="term" value="F:metal ion binding"/>
    <property type="evidence" value="ECO:0007669"/>
    <property type="project" value="UniProtKB-KW"/>
</dbReference>
<keyword evidence="2" id="KW-0479">Metal-binding</keyword>